<evidence type="ECO:0000313" key="5">
    <source>
        <dbReference type="EMBL" id="AZG77345.1"/>
    </source>
</evidence>
<dbReference type="AlphaFoldDB" id="A0A3G8M7S5"/>
<sequence length="332" mass="34171">MSARLLIEAAGPGVTIQDEGRFGHSRYGVTPAGPMDLGAYLAATRAAGADCAIEVSLGGMTLRAEGATLCVAVAGGDFDIRLEGRPMPPACLLPLAEGARLALRAGGSGAWCYVAVGGTLDLAPTLGSRATHARSGLGPKPLAAGDVLMLAEAAPPPLEPLALAAPWLASSDAPIRILLGPQADYFTPEEIEAFLMARWRIGARSDRMAYRLEGPAIRHRRGHDIVSDGVAMGAIQIPGDGAPLALMADRQPTGGYPKIATVIGADLGRLAQLRPGEDLSFRAVDWDQAVAARRAYFAAVEAGATRAPLGAAMSAESLLAENLVGGVVNARD</sequence>
<dbReference type="RefSeq" id="WP_124739046.1">
    <property type="nucleotide sequence ID" value="NZ_CP034086.1"/>
</dbReference>
<dbReference type="InterPro" id="IPR029000">
    <property type="entry name" value="Cyclophilin-like_dom_sf"/>
</dbReference>
<proteinExistence type="predicted"/>
<accession>A0A3G8M7S5</accession>
<dbReference type="SMART" id="SM00797">
    <property type="entry name" value="AHS2"/>
    <property type="match status" value="1"/>
</dbReference>
<evidence type="ECO:0000313" key="6">
    <source>
        <dbReference type="Proteomes" id="UP000273982"/>
    </source>
</evidence>
<dbReference type="InterPro" id="IPR003778">
    <property type="entry name" value="CT_A_B"/>
</dbReference>
<organism evidence="5 6">
    <name type="scientific">Methylocystis rosea</name>
    <dbReference type="NCBI Taxonomy" id="173366"/>
    <lineage>
        <taxon>Bacteria</taxon>
        <taxon>Pseudomonadati</taxon>
        <taxon>Pseudomonadota</taxon>
        <taxon>Alphaproteobacteria</taxon>
        <taxon>Hyphomicrobiales</taxon>
        <taxon>Methylocystaceae</taxon>
        <taxon>Methylocystis</taxon>
    </lineage>
</organism>
<dbReference type="Pfam" id="PF02626">
    <property type="entry name" value="CT_A_B"/>
    <property type="match status" value="1"/>
</dbReference>
<keyword evidence="1" id="KW-0547">Nucleotide-binding</keyword>
<feature type="domain" description="Carboxyltransferase" evidence="4">
    <location>
        <begin position="26"/>
        <end position="299"/>
    </location>
</feature>
<dbReference type="Proteomes" id="UP000273982">
    <property type="component" value="Chromosome"/>
</dbReference>
<keyword evidence="2" id="KW-0378">Hydrolase</keyword>
<keyword evidence="3" id="KW-0067">ATP-binding</keyword>
<dbReference type="GO" id="GO:0016740">
    <property type="term" value="F:transferase activity"/>
    <property type="evidence" value="ECO:0007669"/>
    <property type="project" value="UniProtKB-KW"/>
</dbReference>
<dbReference type="EMBL" id="CP034086">
    <property type="protein sequence ID" value="AZG77345.1"/>
    <property type="molecule type" value="Genomic_DNA"/>
</dbReference>
<evidence type="ECO:0000259" key="4">
    <source>
        <dbReference type="SMART" id="SM00797"/>
    </source>
</evidence>
<dbReference type="PANTHER" id="PTHR43309:SF5">
    <property type="entry name" value="5-OXOPROLINASE SUBUNIT C"/>
    <property type="match status" value="1"/>
</dbReference>
<evidence type="ECO:0000256" key="1">
    <source>
        <dbReference type="ARBA" id="ARBA00022741"/>
    </source>
</evidence>
<gene>
    <name evidence="5" type="ORF">EHO51_11700</name>
</gene>
<dbReference type="InterPro" id="IPR052708">
    <property type="entry name" value="PxpC"/>
</dbReference>
<evidence type="ECO:0000256" key="2">
    <source>
        <dbReference type="ARBA" id="ARBA00022801"/>
    </source>
</evidence>
<reference evidence="5 6" key="1">
    <citation type="submission" date="2018-11" db="EMBL/GenBank/DDBJ databases">
        <title>Genome squencing of methanotrophic bacteria isolated from alkaline groundwater in Korea.</title>
        <authorList>
            <person name="Nguyen L.N."/>
        </authorList>
    </citation>
    <scope>NUCLEOTIDE SEQUENCE [LARGE SCALE GENOMIC DNA]</scope>
    <source>
        <strain evidence="5 6">GW6</strain>
    </source>
</reference>
<dbReference type="Gene3D" id="2.40.100.10">
    <property type="entry name" value="Cyclophilin-like"/>
    <property type="match status" value="1"/>
</dbReference>
<evidence type="ECO:0000256" key="3">
    <source>
        <dbReference type="ARBA" id="ARBA00022840"/>
    </source>
</evidence>
<keyword evidence="5" id="KW-0808">Transferase</keyword>
<name>A0A3G8M7S5_9HYPH</name>
<dbReference type="SUPFAM" id="SSF50891">
    <property type="entry name" value="Cyclophilin-like"/>
    <property type="match status" value="1"/>
</dbReference>
<protein>
    <submittedName>
        <fullName evidence="5">Biotin-dependent carboxyltransferase</fullName>
    </submittedName>
</protein>
<dbReference type="KEGG" id="mros:EHO51_11700"/>
<dbReference type="GO" id="GO:0016787">
    <property type="term" value="F:hydrolase activity"/>
    <property type="evidence" value="ECO:0007669"/>
    <property type="project" value="UniProtKB-KW"/>
</dbReference>
<dbReference type="GO" id="GO:0005524">
    <property type="term" value="F:ATP binding"/>
    <property type="evidence" value="ECO:0007669"/>
    <property type="project" value="UniProtKB-KW"/>
</dbReference>
<dbReference type="PANTHER" id="PTHR43309">
    <property type="entry name" value="5-OXOPROLINASE SUBUNIT C"/>
    <property type="match status" value="1"/>
</dbReference>